<keyword evidence="2" id="KW-1185">Reference proteome</keyword>
<evidence type="ECO:0000313" key="1">
    <source>
        <dbReference type="EMBL" id="AQT28818.1"/>
    </source>
</evidence>
<organism evidence="1 2">
    <name type="scientific">Erwinia phage vB_EamM_Yoloswag</name>
    <dbReference type="NCBI Taxonomy" id="1958956"/>
    <lineage>
        <taxon>Viruses</taxon>
        <taxon>Duplodnaviria</taxon>
        <taxon>Heunggongvirae</taxon>
        <taxon>Uroviricota</taxon>
        <taxon>Caudoviricetes</taxon>
        <taxon>Yoloswagvirus</taxon>
        <taxon>Yoloswagvirus yoloswag</taxon>
    </lineage>
</organism>
<sequence length="62" mass="6788">MNLLSSACVEVIPISLLPTQGNKSMVGQKAGRIARLDQKGVDSSSRWSAPFYLEHVWKSLSV</sequence>
<dbReference type="EMBL" id="KY448244">
    <property type="protein sequence ID" value="AQT28818.1"/>
    <property type="molecule type" value="Genomic_DNA"/>
</dbReference>
<name>A0A1S6L3R4_9CAUD</name>
<dbReference type="Proteomes" id="UP000221250">
    <property type="component" value="Segment"/>
</dbReference>
<reference evidence="1 2" key="1">
    <citation type="submission" date="2017-01" db="EMBL/GenBank/DDBJ databases">
        <authorList>
            <person name="Mah S.A."/>
            <person name="Swanson W.J."/>
            <person name="Moy G.W."/>
            <person name="Vacquier V.D."/>
        </authorList>
    </citation>
    <scope>NUCLEOTIDE SEQUENCE [LARGE SCALE GENOMIC DNA]</scope>
</reference>
<protein>
    <submittedName>
        <fullName evidence="1">Uncharacterized protein</fullName>
    </submittedName>
</protein>
<gene>
    <name evidence="1" type="ORF">YOLOSWAG_199</name>
</gene>
<proteinExistence type="predicted"/>
<accession>A0A1S6L3R4</accession>
<evidence type="ECO:0000313" key="2">
    <source>
        <dbReference type="Proteomes" id="UP000221250"/>
    </source>
</evidence>